<dbReference type="AlphaFoldDB" id="A0A7S1TKP6"/>
<accession>A0A7S1TKP6</accession>
<dbReference type="EMBL" id="HBGI01002117">
    <property type="protein sequence ID" value="CAD9239640.1"/>
    <property type="molecule type" value="Transcribed_RNA"/>
</dbReference>
<name>A0A7S1TKP6_9RHOD</name>
<gene>
    <name evidence="2" type="ORF">EAUS1353_LOCUS1378</name>
</gene>
<organism evidence="2">
    <name type="scientific">Erythrolobus australicus</name>
    <dbReference type="NCBI Taxonomy" id="1077150"/>
    <lineage>
        <taxon>Eukaryota</taxon>
        <taxon>Rhodophyta</taxon>
        <taxon>Bangiophyceae</taxon>
        <taxon>Porphyridiales</taxon>
        <taxon>Porphyridiaceae</taxon>
        <taxon>Erythrolobus</taxon>
    </lineage>
</organism>
<feature type="region of interest" description="Disordered" evidence="1">
    <location>
        <begin position="169"/>
        <end position="197"/>
    </location>
</feature>
<sequence length="197" mass="21964">MSRGILVGYREDRADSRSTCRERRNGVESSNDVGASPSEDDDATFASAEHNLIFGTRKRRRFDTFRDRTDSDVPTFAPYAARGEELLHDMLTRYDDKLRRESALFERLHVLDATDEVEASSTAVAPLMLSASRAADLKTELAPMLAQLRARTDAALVELFNVVSSSIVQEKHRNAGEDEPVRSGRCTSQKDRAAAQE</sequence>
<proteinExistence type="predicted"/>
<evidence type="ECO:0000313" key="2">
    <source>
        <dbReference type="EMBL" id="CAD9239640.1"/>
    </source>
</evidence>
<feature type="region of interest" description="Disordered" evidence="1">
    <location>
        <begin position="1"/>
        <end position="42"/>
    </location>
</feature>
<protein>
    <submittedName>
        <fullName evidence="2">Uncharacterized protein</fullName>
    </submittedName>
</protein>
<evidence type="ECO:0000256" key="1">
    <source>
        <dbReference type="SAM" id="MobiDB-lite"/>
    </source>
</evidence>
<feature type="compositionally biased region" description="Basic and acidic residues" evidence="1">
    <location>
        <begin position="9"/>
        <end position="26"/>
    </location>
</feature>
<reference evidence="2" key="1">
    <citation type="submission" date="2021-01" db="EMBL/GenBank/DDBJ databases">
        <authorList>
            <person name="Corre E."/>
            <person name="Pelletier E."/>
            <person name="Niang G."/>
            <person name="Scheremetjew M."/>
            <person name="Finn R."/>
            <person name="Kale V."/>
            <person name="Holt S."/>
            <person name="Cochrane G."/>
            <person name="Meng A."/>
            <person name="Brown T."/>
            <person name="Cohen L."/>
        </authorList>
    </citation>
    <scope>NUCLEOTIDE SEQUENCE</scope>
    <source>
        <strain evidence="2">CCMP3124</strain>
    </source>
</reference>